<feature type="domain" description="Lipid/polyisoprenoid-binding YceI-like" evidence="2">
    <location>
        <begin position="5"/>
        <end position="184"/>
    </location>
</feature>
<proteinExistence type="inferred from homology"/>
<dbReference type="EMBL" id="BAABJQ010000036">
    <property type="protein sequence ID" value="GAA5199210.1"/>
    <property type="molecule type" value="Genomic_DNA"/>
</dbReference>
<dbReference type="Proteomes" id="UP001501570">
    <property type="component" value="Unassembled WGS sequence"/>
</dbReference>
<gene>
    <name evidence="3" type="ORF">GCM10023322_74330</name>
</gene>
<dbReference type="SMART" id="SM00867">
    <property type="entry name" value="YceI"/>
    <property type="match status" value="1"/>
</dbReference>
<dbReference type="InterPro" id="IPR007372">
    <property type="entry name" value="Lipid/polyisoprenoid-bd_YceI"/>
</dbReference>
<dbReference type="Pfam" id="PF04264">
    <property type="entry name" value="YceI"/>
    <property type="match status" value="1"/>
</dbReference>
<evidence type="ECO:0000313" key="3">
    <source>
        <dbReference type="EMBL" id="GAA5199210.1"/>
    </source>
</evidence>
<name>A0ABP9SNX7_9ACTN</name>
<dbReference type="RefSeq" id="WP_345637877.1">
    <property type="nucleotide sequence ID" value="NZ_BAABJQ010000036.1"/>
</dbReference>
<evidence type="ECO:0000313" key="4">
    <source>
        <dbReference type="Proteomes" id="UP001501570"/>
    </source>
</evidence>
<dbReference type="InterPro" id="IPR036761">
    <property type="entry name" value="TTHA0802/YceI-like_sf"/>
</dbReference>
<dbReference type="Gene3D" id="2.40.128.110">
    <property type="entry name" value="Lipid/polyisoprenoid-binding, YceI-like"/>
    <property type="match status" value="1"/>
</dbReference>
<organism evidence="3 4">
    <name type="scientific">Rugosimonospora acidiphila</name>
    <dbReference type="NCBI Taxonomy" id="556531"/>
    <lineage>
        <taxon>Bacteria</taxon>
        <taxon>Bacillati</taxon>
        <taxon>Actinomycetota</taxon>
        <taxon>Actinomycetes</taxon>
        <taxon>Micromonosporales</taxon>
        <taxon>Micromonosporaceae</taxon>
        <taxon>Rugosimonospora</taxon>
    </lineage>
</organism>
<dbReference type="SUPFAM" id="SSF101874">
    <property type="entry name" value="YceI-like"/>
    <property type="match status" value="1"/>
</dbReference>
<comment type="similarity">
    <text evidence="1">Belongs to the UPF0312 family.</text>
</comment>
<sequence length="201" mass="21025">MPEAARSVRCGPETGSLLLRTRREGFAARAGHDLTIEATRWSARIDLPAGDLAAAHVTASIDLDSLTVREATGGARPLTPADRQDIEDTARRLLGGGQAGFESVTVRPSEPGDPAGDGGTIDGELTLRGVARPLRLDVSATGDDRYRAVASVIQSAYGIKPYSAFLGALKLRDEVSVEVEVDLRRAGAGDSPTPGDRPPTG</sequence>
<protein>
    <submittedName>
        <fullName evidence="3">YceI family protein</fullName>
    </submittedName>
</protein>
<evidence type="ECO:0000259" key="2">
    <source>
        <dbReference type="SMART" id="SM00867"/>
    </source>
</evidence>
<comment type="caution">
    <text evidence="3">The sequence shown here is derived from an EMBL/GenBank/DDBJ whole genome shotgun (WGS) entry which is preliminary data.</text>
</comment>
<reference evidence="4" key="1">
    <citation type="journal article" date="2019" name="Int. J. Syst. Evol. Microbiol.">
        <title>The Global Catalogue of Microorganisms (GCM) 10K type strain sequencing project: providing services to taxonomists for standard genome sequencing and annotation.</title>
        <authorList>
            <consortium name="The Broad Institute Genomics Platform"/>
            <consortium name="The Broad Institute Genome Sequencing Center for Infectious Disease"/>
            <person name="Wu L."/>
            <person name="Ma J."/>
        </authorList>
    </citation>
    <scope>NUCLEOTIDE SEQUENCE [LARGE SCALE GENOMIC DNA]</scope>
    <source>
        <strain evidence="4">JCM 18304</strain>
    </source>
</reference>
<evidence type="ECO:0000256" key="1">
    <source>
        <dbReference type="ARBA" id="ARBA00008812"/>
    </source>
</evidence>
<accession>A0ABP9SNX7</accession>
<keyword evidence="4" id="KW-1185">Reference proteome</keyword>